<dbReference type="RefSeq" id="WP_138122774.1">
    <property type="nucleotide sequence ID" value="NZ_SWLG01000001.1"/>
</dbReference>
<dbReference type="OrthoDB" id="2111131at2"/>
<feature type="chain" id="PRO_5024462767" description="Lipoprotein" evidence="2">
    <location>
        <begin position="27"/>
        <end position="403"/>
    </location>
</feature>
<feature type="compositionally biased region" description="Acidic residues" evidence="1">
    <location>
        <begin position="53"/>
        <end position="64"/>
    </location>
</feature>
<feature type="compositionally biased region" description="Polar residues" evidence="1">
    <location>
        <begin position="40"/>
        <end position="50"/>
    </location>
</feature>
<keyword evidence="4" id="KW-1185">Reference proteome</keyword>
<dbReference type="PROSITE" id="PS51257">
    <property type="entry name" value="PROKAR_LIPOPROTEIN"/>
    <property type="match status" value="1"/>
</dbReference>
<keyword evidence="2" id="KW-0732">Signal</keyword>
<name>A0A5R9F613_9BACL</name>
<feature type="compositionally biased region" description="Low complexity" evidence="1">
    <location>
        <begin position="28"/>
        <end position="39"/>
    </location>
</feature>
<evidence type="ECO:0008006" key="5">
    <source>
        <dbReference type="Google" id="ProtNLM"/>
    </source>
</evidence>
<feature type="signal peptide" evidence="2">
    <location>
        <begin position="1"/>
        <end position="26"/>
    </location>
</feature>
<feature type="region of interest" description="Disordered" evidence="1">
    <location>
        <begin position="28"/>
        <end position="64"/>
    </location>
</feature>
<organism evidence="3 4">
    <name type="scientific">Exobacillus caeni</name>
    <dbReference type="NCBI Taxonomy" id="2574798"/>
    <lineage>
        <taxon>Bacteria</taxon>
        <taxon>Bacillati</taxon>
        <taxon>Bacillota</taxon>
        <taxon>Bacilli</taxon>
        <taxon>Bacillales</taxon>
        <taxon>Guptibacillaceae</taxon>
        <taxon>Exobacillus</taxon>
    </lineage>
</organism>
<dbReference type="EMBL" id="SWLG01000001">
    <property type="protein sequence ID" value="TLS39182.1"/>
    <property type="molecule type" value="Genomic_DNA"/>
</dbReference>
<evidence type="ECO:0000313" key="3">
    <source>
        <dbReference type="EMBL" id="TLS39182.1"/>
    </source>
</evidence>
<reference evidence="3 4" key="1">
    <citation type="submission" date="2019-04" db="EMBL/GenBank/DDBJ databases">
        <title>Bacillus caeni sp. nov., a bacterium isolated from mangrove sediment.</title>
        <authorList>
            <person name="Huang H."/>
            <person name="Mo K."/>
            <person name="Hu Y."/>
        </authorList>
    </citation>
    <scope>NUCLEOTIDE SEQUENCE [LARGE SCALE GENOMIC DNA]</scope>
    <source>
        <strain evidence="3 4">HB172195</strain>
    </source>
</reference>
<protein>
    <recommendedName>
        <fullName evidence="5">Lipoprotein</fullName>
    </recommendedName>
</protein>
<evidence type="ECO:0000256" key="1">
    <source>
        <dbReference type="SAM" id="MobiDB-lite"/>
    </source>
</evidence>
<proteinExistence type="predicted"/>
<accession>A0A5R9F613</accession>
<dbReference type="Proteomes" id="UP000308230">
    <property type="component" value="Unassembled WGS sequence"/>
</dbReference>
<gene>
    <name evidence="3" type="ORF">FCL54_02400</name>
</gene>
<evidence type="ECO:0000256" key="2">
    <source>
        <dbReference type="SAM" id="SignalP"/>
    </source>
</evidence>
<comment type="caution">
    <text evidence="3">The sequence shown here is derived from an EMBL/GenBank/DDBJ whole genome shotgun (WGS) entry which is preliminary data.</text>
</comment>
<evidence type="ECO:0000313" key="4">
    <source>
        <dbReference type="Proteomes" id="UP000308230"/>
    </source>
</evidence>
<sequence length="403" mass="44823">MTLRTKIMSMFIISSLLLAACGQNNASNNAPENNTGNSEQTENADNQNTGNEENSEEEEAEAEAEFGEVYKEAVSELAKAQEDQEVDYDKVIELYNNNLQSLVQKRDGEFEENIDQQITTALQAGKEGSMDGAVVKQIFDKLMQKVFYNTIKHEFTEISENWGNTEEVTAEVEEAKEYYAILESTVEKRDAAYGTTMVDTINGGFNEIESAIENNDEIGFQLGKQVVDKTLMKTFYLAAGALENGYASKAAKEAKEHPEKAKVEQAEGWAFFQSLTGYLGKHAPEETELIEKQFSLESDVAKIDPEAVNKAFIRGFSKIALHEYEESEENWGEDKAVITALEGALFVDIIADDIKRMKGEDAYSTLNDQTASYLEAVKAGEKEKAEETLSKIETTLNELASVK</sequence>
<dbReference type="AlphaFoldDB" id="A0A5R9F613"/>